<dbReference type="Pfam" id="PF00271">
    <property type="entry name" value="Helicase_C"/>
    <property type="match status" value="1"/>
</dbReference>
<keyword evidence="2" id="KW-0547">Nucleotide-binding</keyword>
<dbReference type="CDD" id="cd17926">
    <property type="entry name" value="DEXHc_RE"/>
    <property type="match status" value="1"/>
</dbReference>
<name>A0ABS5XI17_9GAMM</name>
<protein>
    <submittedName>
        <fullName evidence="2">DEAD/DEAH box helicase</fullName>
    </submittedName>
</protein>
<comment type="caution">
    <text evidence="2">The sequence shown here is derived from an EMBL/GenBank/DDBJ whole genome shotgun (WGS) entry which is preliminary data.</text>
</comment>
<dbReference type="PANTHER" id="PTHR47396:SF1">
    <property type="entry name" value="ATP-DEPENDENT HELICASE IRC3-RELATED"/>
    <property type="match status" value="1"/>
</dbReference>
<dbReference type="Proteomes" id="UP001519667">
    <property type="component" value="Unassembled WGS sequence"/>
</dbReference>
<sequence length="795" mass="88494">MSDADLLAQLQAENARLIALLESNGIEWRVPVVAAKQASRPVIEPVALRLATDAKLELFRRLFQGRADVFPLRWESKTGKSGYSPACANEWRVGVCEKPRIKCGECPHRQLIPLSDQVLYRHLAGEIVIGVYPLMPDDTCHFLAVDFDEADWRDDVRAFAQSCRELEVPVAVEISRSGHGAHAWIFFASYVPAADARRLGTAIISHTCERTRQLALTSYDRLFPNQDSLPKGGFGNLIALPLQKQARARNASVFVDEELVPYPDQWAFLASVRPMHRDDIEPAIVRAIGHRHPLDVIGDDTEERQPWEQQAPKSRKLTCPLPAALNVTLANQLYFNKSELPQPLANQLIRLAAFQNPEFYKAQAMRLPVWNKPRVIGCAENFPQHIALPRGCLEAAQELLQENGIALVLHDERCRGEPINIRFAGTLRPDQETALEAVLEHDTGILCAPTAFGKTVTAAALIARRGVNTLVLVHRTELLQQWKERLQTFLSVEKGMIGTIGGGKAKPSGLIDVAVMQSLSRQGEVSEQVKQYGQIIVDECHHLSAISFEAILKSSAAKYVLGLTATPMRRDGQQPIIFMQCGPIRHTASRPAGAPVDLVVTPQWLRQPIVVAENAGIQEVFRQVADDNERTDRIIAAVEAAFRQARKILVLTERTDHLSAIEERLVGRVENVFALHSRLSKKQRTALIAELEALPPETPRVLLATGKLVGEGFDHPPLDTLILAMPISWKGNLQQYAGRLHREHASKTDVRIVDFVDAGHPALLRMWNKRQAGYRAMGYRLADPSSSMELLEPCQ</sequence>
<keyword evidence="2" id="KW-0378">Hydrolase</keyword>
<organism evidence="2 3">
    <name type="scientific">Metapseudomonas boanensis</name>
    <dbReference type="NCBI Taxonomy" id="2822138"/>
    <lineage>
        <taxon>Bacteria</taxon>
        <taxon>Pseudomonadati</taxon>
        <taxon>Pseudomonadota</taxon>
        <taxon>Gammaproteobacteria</taxon>
        <taxon>Pseudomonadales</taxon>
        <taxon>Pseudomonadaceae</taxon>
        <taxon>Metapseudomonas</taxon>
    </lineage>
</organism>
<dbReference type="InterPro" id="IPR001650">
    <property type="entry name" value="Helicase_C-like"/>
</dbReference>
<dbReference type="PROSITE" id="PS51192">
    <property type="entry name" value="HELICASE_ATP_BIND_1"/>
    <property type="match status" value="1"/>
</dbReference>
<keyword evidence="2" id="KW-0347">Helicase</keyword>
<dbReference type="GO" id="GO:0004386">
    <property type="term" value="F:helicase activity"/>
    <property type="evidence" value="ECO:0007669"/>
    <property type="project" value="UniProtKB-KW"/>
</dbReference>
<evidence type="ECO:0000259" key="1">
    <source>
        <dbReference type="PROSITE" id="PS51192"/>
    </source>
</evidence>
<evidence type="ECO:0000313" key="3">
    <source>
        <dbReference type="Proteomes" id="UP001519667"/>
    </source>
</evidence>
<dbReference type="RefSeq" id="WP_215375819.1">
    <property type="nucleotide sequence ID" value="NZ_JAGTIS010000007.1"/>
</dbReference>
<dbReference type="Gene3D" id="3.40.50.300">
    <property type="entry name" value="P-loop containing nucleotide triphosphate hydrolases"/>
    <property type="match status" value="2"/>
</dbReference>
<proteinExistence type="predicted"/>
<keyword evidence="2" id="KW-0067">ATP-binding</keyword>
<keyword evidence="3" id="KW-1185">Reference proteome</keyword>
<reference evidence="2 3" key="1">
    <citation type="submission" date="2021-04" db="EMBL/GenBank/DDBJ databases">
        <title>Pseudomonas boanensis sp. nov., a bacterium isolated from river water used for household purposes in Boane District, Mozambique.</title>
        <authorList>
            <person name="Nicklasson M."/>
            <person name="Martin-Rodriguez A.J."/>
            <person name="Thorell K."/>
            <person name="Neves L."/>
            <person name="Mussagy A."/>
            <person name="Rydberg H.A."/>
            <person name="Hernroth B."/>
            <person name="Svensson-Stadler L."/>
            <person name="Sjoling A."/>
        </authorList>
    </citation>
    <scope>NUCLEOTIDE SEQUENCE [LARGE SCALE GENOMIC DNA]</scope>
    <source>
        <strain evidence="2 3">DB1</strain>
    </source>
</reference>
<dbReference type="InterPro" id="IPR014001">
    <property type="entry name" value="Helicase_ATP-bd"/>
</dbReference>
<dbReference type="Pfam" id="PF04851">
    <property type="entry name" value="ResIII"/>
    <property type="match status" value="1"/>
</dbReference>
<evidence type="ECO:0000313" key="2">
    <source>
        <dbReference type="EMBL" id="MBT8767338.1"/>
    </source>
</evidence>
<dbReference type="InterPro" id="IPR050742">
    <property type="entry name" value="Helicase_Restrict-Modif_Enz"/>
</dbReference>
<dbReference type="SMART" id="SM00487">
    <property type="entry name" value="DEXDc"/>
    <property type="match status" value="1"/>
</dbReference>
<dbReference type="Pfam" id="PF22548">
    <property type="entry name" value="AEP-TOTE"/>
    <property type="match status" value="1"/>
</dbReference>
<dbReference type="SUPFAM" id="SSF52540">
    <property type="entry name" value="P-loop containing nucleoside triphosphate hydrolases"/>
    <property type="match status" value="2"/>
</dbReference>
<accession>A0ABS5XI17</accession>
<dbReference type="PANTHER" id="PTHR47396">
    <property type="entry name" value="TYPE I RESTRICTION ENZYME ECOKI R PROTEIN"/>
    <property type="match status" value="1"/>
</dbReference>
<dbReference type="EMBL" id="JAGTIS010000007">
    <property type="protein sequence ID" value="MBT8767338.1"/>
    <property type="molecule type" value="Genomic_DNA"/>
</dbReference>
<dbReference type="InterPro" id="IPR027417">
    <property type="entry name" value="P-loop_NTPase"/>
</dbReference>
<dbReference type="InterPro" id="IPR054347">
    <property type="entry name" value="TOTE_primase"/>
</dbReference>
<gene>
    <name evidence="2" type="ORF">J7302_14575</name>
</gene>
<dbReference type="CDD" id="cd18785">
    <property type="entry name" value="SF2_C"/>
    <property type="match status" value="1"/>
</dbReference>
<dbReference type="InterPro" id="IPR006935">
    <property type="entry name" value="Helicase/UvrB_N"/>
</dbReference>
<feature type="domain" description="Helicase ATP-binding" evidence="1">
    <location>
        <begin position="435"/>
        <end position="585"/>
    </location>
</feature>